<evidence type="ECO:0000256" key="1">
    <source>
        <dbReference type="SAM" id="MobiDB-lite"/>
    </source>
</evidence>
<feature type="region of interest" description="Disordered" evidence="1">
    <location>
        <begin position="57"/>
        <end position="77"/>
    </location>
</feature>
<protein>
    <submittedName>
        <fullName evidence="2">Uncharacterized protein</fullName>
    </submittedName>
</protein>
<accession>A0A6A6UTY8</accession>
<dbReference type="AlphaFoldDB" id="A0A6A6UTY8"/>
<organism evidence="2 3">
    <name type="scientific">Microthyrium microscopicum</name>
    <dbReference type="NCBI Taxonomy" id="703497"/>
    <lineage>
        <taxon>Eukaryota</taxon>
        <taxon>Fungi</taxon>
        <taxon>Dikarya</taxon>
        <taxon>Ascomycota</taxon>
        <taxon>Pezizomycotina</taxon>
        <taxon>Dothideomycetes</taxon>
        <taxon>Dothideomycetes incertae sedis</taxon>
        <taxon>Microthyriales</taxon>
        <taxon>Microthyriaceae</taxon>
        <taxon>Microthyrium</taxon>
    </lineage>
</organism>
<reference evidence="2" key="1">
    <citation type="journal article" date="2020" name="Stud. Mycol.">
        <title>101 Dothideomycetes genomes: a test case for predicting lifestyles and emergence of pathogens.</title>
        <authorList>
            <person name="Haridas S."/>
            <person name="Albert R."/>
            <person name="Binder M."/>
            <person name="Bloem J."/>
            <person name="Labutti K."/>
            <person name="Salamov A."/>
            <person name="Andreopoulos B."/>
            <person name="Baker S."/>
            <person name="Barry K."/>
            <person name="Bills G."/>
            <person name="Bluhm B."/>
            <person name="Cannon C."/>
            <person name="Castanera R."/>
            <person name="Culley D."/>
            <person name="Daum C."/>
            <person name="Ezra D."/>
            <person name="Gonzalez J."/>
            <person name="Henrissat B."/>
            <person name="Kuo A."/>
            <person name="Liang C."/>
            <person name="Lipzen A."/>
            <person name="Lutzoni F."/>
            <person name="Magnuson J."/>
            <person name="Mondo S."/>
            <person name="Nolan M."/>
            <person name="Ohm R."/>
            <person name="Pangilinan J."/>
            <person name="Park H.-J."/>
            <person name="Ramirez L."/>
            <person name="Alfaro M."/>
            <person name="Sun H."/>
            <person name="Tritt A."/>
            <person name="Yoshinaga Y."/>
            <person name="Zwiers L.-H."/>
            <person name="Turgeon B."/>
            <person name="Goodwin S."/>
            <person name="Spatafora J."/>
            <person name="Crous P."/>
            <person name="Grigoriev I."/>
        </authorList>
    </citation>
    <scope>NUCLEOTIDE SEQUENCE</scope>
    <source>
        <strain evidence="2">CBS 115976</strain>
    </source>
</reference>
<dbReference type="Proteomes" id="UP000799302">
    <property type="component" value="Unassembled WGS sequence"/>
</dbReference>
<proteinExistence type="predicted"/>
<name>A0A6A6UTY8_9PEZI</name>
<sequence>MSNRPLLSTFLVSSQSAMQANQSPDQCPLLIQSSAMRGVFFKNQHVLMVTLKGDEKSTIQQPRLSKASHASSSLAWI</sequence>
<keyword evidence="3" id="KW-1185">Reference proteome</keyword>
<evidence type="ECO:0000313" key="2">
    <source>
        <dbReference type="EMBL" id="KAF2674518.1"/>
    </source>
</evidence>
<dbReference type="EMBL" id="MU004230">
    <property type="protein sequence ID" value="KAF2674518.1"/>
    <property type="molecule type" value="Genomic_DNA"/>
</dbReference>
<feature type="compositionally biased region" description="Low complexity" evidence="1">
    <location>
        <begin position="64"/>
        <end position="77"/>
    </location>
</feature>
<evidence type="ECO:0000313" key="3">
    <source>
        <dbReference type="Proteomes" id="UP000799302"/>
    </source>
</evidence>
<gene>
    <name evidence="2" type="ORF">BT63DRAFT_12530</name>
</gene>